<organism evidence="1 2">
    <name type="scientific">Xanthomonas citri pv. citri</name>
    <dbReference type="NCBI Taxonomy" id="611301"/>
    <lineage>
        <taxon>Bacteria</taxon>
        <taxon>Pseudomonadati</taxon>
        <taxon>Pseudomonadota</taxon>
        <taxon>Gammaproteobacteria</taxon>
        <taxon>Lysobacterales</taxon>
        <taxon>Lysobacteraceae</taxon>
        <taxon>Xanthomonas</taxon>
    </lineage>
</organism>
<gene>
    <name evidence="1" type="ORF">GUH15_18020</name>
</gene>
<comment type="caution">
    <text evidence="1">The sequence shown here is derived from an EMBL/GenBank/DDBJ whole genome shotgun (WGS) entry which is preliminary data.</text>
</comment>
<accession>A0A8I0LBL8</accession>
<feature type="non-terminal residue" evidence="1">
    <location>
        <position position="1"/>
    </location>
</feature>
<evidence type="ECO:0000313" key="1">
    <source>
        <dbReference type="EMBL" id="MBD4337918.1"/>
    </source>
</evidence>
<dbReference type="Proteomes" id="UP000653002">
    <property type="component" value="Unassembled WGS sequence"/>
</dbReference>
<proteinExistence type="predicted"/>
<dbReference type="AlphaFoldDB" id="A0A8I0LBL8"/>
<feature type="non-terminal residue" evidence="1">
    <location>
        <position position="78"/>
    </location>
</feature>
<dbReference type="CDD" id="cd15482">
    <property type="entry name" value="Sialidase_non-viral"/>
    <property type="match status" value="1"/>
</dbReference>
<protein>
    <submittedName>
        <fullName evidence="1">Uncharacterized protein</fullName>
    </submittedName>
</protein>
<reference evidence="1" key="1">
    <citation type="submission" date="2020-01" db="EMBL/GenBank/DDBJ databases">
        <authorList>
            <person name="Richard D."/>
        </authorList>
    </citation>
    <scope>NUCLEOTIDE SEQUENCE</scope>
    <source>
        <strain evidence="1">JP541</strain>
    </source>
</reference>
<dbReference type="EMBL" id="JAABFR010001409">
    <property type="protein sequence ID" value="MBD4337918.1"/>
    <property type="molecule type" value="Genomic_DNA"/>
</dbReference>
<evidence type="ECO:0000313" key="2">
    <source>
        <dbReference type="Proteomes" id="UP000653002"/>
    </source>
</evidence>
<sequence>QLMVRSYGTYNNKTGRWEWSAPEEFTESIYEGLFKGRINGLFMGSGRICQSRRVKVGSAYRLYAALCTHRGNYVIYSD</sequence>
<name>A0A8I0LBL8_XANCI</name>